<dbReference type="PATRIC" id="fig|65700.7.peg.3717"/>
<evidence type="ECO:0000313" key="1">
    <source>
        <dbReference type="EMBL" id="KKF36427.1"/>
    </source>
</evidence>
<name>A0A0M2KGH9_9GAMM</name>
<accession>A0A0M2KGH9</accession>
<gene>
    <name evidence="1" type="ORF">SY86_14825</name>
</gene>
<dbReference type="EMBL" id="JXNU01000003">
    <property type="protein sequence ID" value="KKF36427.1"/>
    <property type="molecule type" value="Genomic_DNA"/>
</dbReference>
<proteinExistence type="predicted"/>
<comment type="caution">
    <text evidence="1">The sequence shown here is derived from an EMBL/GenBank/DDBJ whole genome shotgun (WGS) entry which is preliminary data.</text>
</comment>
<protein>
    <submittedName>
        <fullName evidence="1">Uncharacterized protein</fullName>
    </submittedName>
</protein>
<sequence length="100" mass="11466">MINVRLREVRRGSSYSGDVKRLRQCGREGTTVRYKAILRSDTAAHSSVQQNVRFAMPAVALYDFLSVILSVSPCGNRSRCNFNINYQYLRMLLKILMQCC</sequence>
<evidence type="ECO:0000313" key="2">
    <source>
        <dbReference type="Proteomes" id="UP000033924"/>
    </source>
</evidence>
<organism evidence="1 2">
    <name type="scientific">Erwinia tracheiphila</name>
    <dbReference type="NCBI Taxonomy" id="65700"/>
    <lineage>
        <taxon>Bacteria</taxon>
        <taxon>Pseudomonadati</taxon>
        <taxon>Pseudomonadota</taxon>
        <taxon>Gammaproteobacteria</taxon>
        <taxon>Enterobacterales</taxon>
        <taxon>Erwiniaceae</taxon>
        <taxon>Erwinia</taxon>
    </lineage>
</organism>
<dbReference type="Proteomes" id="UP000033924">
    <property type="component" value="Unassembled WGS sequence"/>
</dbReference>
<keyword evidence="2" id="KW-1185">Reference proteome</keyword>
<dbReference type="AlphaFoldDB" id="A0A0M2KGH9"/>
<reference evidence="1 2" key="1">
    <citation type="submission" date="2015-01" db="EMBL/GenBank/DDBJ databases">
        <title>Erwinia tracheiphila.</title>
        <authorList>
            <person name="Shapiro L.R."/>
        </authorList>
    </citation>
    <scope>NUCLEOTIDE SEQUENCE [LARGE SCALE GENOMIC DNA]</scope>
    <source>
        <strain evidence="1 2">BuffGH</strain>
    </source>
</reference>